<dbReference type="PANTHER" id="PTHR22084">
    <property type="entry name" value="GEX INTERACTING PROTEIN PROTEIN 4"/>
    <property type="match status" value="1"/>
</dbReference>
<keyword evidence="3" id="KW-1185">Reference proteome</keyword>
<feature type="region of interest" description="Disordered" evidence="1">
    <location>
        <begin position="200"/>
        <end position="224"/>
    </location>
</feature>
<dbReference type="EMBL" id="CATQJA010002662">
    <property type="protein sequence ID" value="CAJ0580596.1"/>
    <property type="molecule type" value="Genomic_DNA"/>
</dbReference>
<reference evidence="2" key="1">
    <citation type="submission" date="2023-06" db="EMBL/GenBank/DDBJ databases">
        <authorList>
            <person name="Delattre M."/>
        </authorList>
    </citation>
    <scope>NUCLEOTIDE SEQUENCE</scope>
    <source>
        <strain evidence="2">AF72</strain>
    </source>
</reference>
<feature type="compositionally biased region" description="Polar residues" evidence="1">
    <location>
        <begin position="389"/>
        <end position="405"/>
    </location>
</feature>
<organism evidence="2 3">
    <name type="scientific">Mesorhabditis spiculigera</name>
    <dbReference type="NCBI Taxonomy" id="96644"/>
    <lineage>
        <taxon>Eukaryota</taxon>
        <taxon>Metazoa</taxon>
        <taxon>Ecdysozoa</taxon>
        <taxon>Nematoda</taxon>
        <taxon>Chromadorea</taxon>
        <taxon>Rhabditida</taxon>
        <taxon>Rhabditina</taxon>
        <taxon>Rhabditomorpha</taxon>
        <taxon>Rhabditoidea</taxon>
        <taxon>Rhabditidae</taxon>
        <taxon>Mesorhabditinae</taxon>
        <taxon>Mesorhabditis</taxon>
    </lineage>
</organism>
<dbReference type="PANTHER" id="PTHR22084:SF1">
    <property type="entry name" value="BZIP DOMAIN-CONTAINING PROTEIN-RELATED"/>
    <property type="match status" value="1"/>
</dbReference>
<name>A0AA36D4J7_9BILA</name>
<feature type="compositionally biased region" description="Basic and acidic residues" evidence="1">
    <location>
        <begin position="653"/>
        <end position="707"/>
    </location>
</feature>
<feature type="non-terminal residue" evidence="2">
    <location>
        <position position="1"/>
    </location>
</feature>
<sequence>MERVPVYVAADGETAAGAGDSASYTTYHTLDGPYSPYYTTSADGIFTTAGSSKGTIYTSRRKYIGDNSTIVVADVVDPVTGESQTIGTQIHHLQPVDTDEEPYNMDTYYIGRDNEEQLIDNDMPMGHRDRYESDGRLYLAQPKSLFEIEEERRLRHAENSRLRYHRMSEEKRKAVNQRRAERIKTARQRNKEVHELETILKDSNDIESSQDEPSFQHDIDQQEEARQRRVKQRRADAARIRYHKMTEAQRKEYNMRRRFRQLGLDPDFPVLDDEKVQAKLREVNQKKAQAARNRYHAMSEEERRQYNARRTAAFRKRRNEEEQLLNTPAGKISAMALEKAHKIMCRNARKAEAARLRYQRMSHDERREFNIRRNGTRRSGRLTEDENSLDASLETTAPEPSSSSDLYMKSMPTIEQPDRNVVMVEDVPVDESETDPADIVVDDDDINVDLETFEETERDIDSKTKLAQCLLTQKAEVKAPSNLPRCVYVTSELVTDPQGKETLYLQPAPGQGIDEKQLKLMLEHECDETGRLFEIRTMDGKILLQKPSHALDESIKPYNPMDVYNGDRSEYYDDKVEKAKKRRAEKARERYHKMSDAAKAEFNSRRAETLRKARKRDEDLIQLASTTPLSTMDEETKKAVLDAQRRRQKRAMQAREKYHRMNSEERRQYNAMRDAQRRQRKREQEGKTLTRQGDESGGELSREGVDDHQDEDLFPEFYDDYDDPATKY</sequence>
<feature type="compositionally biased region" description="Basic and acidic residues" evidence="1">
    <location>
        <begin position="214"/>
        <end position="224"/>
    </location>
</feature>
<evidence type="ECO:0000313" key="3">
    <source>
        <dbReference type="Proteomes" id="UP001177023"/>
    </source>
</evidence>
<feature type="region of interest" description="Disordered" evidence="1">
    <location>
        <begin position="369"/>
        <end position="407"/>
    </location>
</feature>
<evidence type="ECO:0000313" key="2">
    <source>
        <dbReference type="EMBL" id="CAJ0580596.1"/>
    </source>
</evidence>
<protein>
    <submittedName>
        <fullName evidence="2">Uncharacterized protein</fullName>
    </submittedName>
</protein>
<dbReference type="Proteomes" id="UP001177023">
    <property type="component" value="Unassembled WGS sequence"/>
</dbReference>
<evidence type="ECO:0000256" key="1">
    <source>
        <dbReference type="SAM" id="MobiDB-lite"/>
    </source>
</evidence>
<proteinExistence type="predicted"/>
<feature type="compositionally biased region" description="Acidic residues" evidence="1">
    <location>
        <begin position="708"/>
        <end position="728"/>
    </location>
</feature>
<feature type="region of interest" description="Disordered" evidence="1">
    <location>
        <begin position="642"/>
        <end position="728"/>
    </location>
</feature>
<comment type="caution">
    <text evidence="2">The sequence shown here is derived from an EMBL/GenBank/DDBJ whole genome shotgun (WGS) entry which is preliminary data.</text>
</comment>
<dbReference type="AlphaFoldDB" id="A0AA36D4J7"/>
<gene>
    <name evidence="2" type="ORF">MSPICULIGERA_LOCUS18790</name>
</gene>
<accession>A0AA36D4J7</accession>